<sequence length="42" mass="4670">MKPNPTSNANRKGGPSRNRKTQRFQSTIPSLLGMKVKGRRSS</sequence>
<accession>S3UVU6</accession>
<evidence type="ECO:0000313" key="3">
    <source>
        <dbReference type="Proteomes" id="UP000014540"/>
    </source>
</evidence>
<evidence type="ECO:0000313" key="2">
    <source>
        <dbReference type="EMBL" id="EPG72469.1"/>
    </source>
</evidence>
<dbReference type="AlphaFoldDB" id="S3UVU6"/>
<evidence type="ECO:0000256" key="1">
    <source>
        <dbReference type="SAM" id="MobiDB-lite"/>
    </source>
</evidence>
<protein>
    <submittedName>
        <fullName evidence="2">Uncharacterized protein</fullName>
    </submittedName>
</protein>
<dbReference type="EMBL" id="AKWZ02000012">
    <property type="protein sequence ID" value="EPG72469.1"/>
    <property type="molecule type" value="Genomic_DNA"/>
</dbReference>
<reference evidence="2" key="1">
    <citation type="submission" date="2013-04" db="EMBL/GenBank/DDBJ databases">
        <authorList>
            <person name="Harkins D.M."/>
            <person name="Durkin A.S."/>
            <person name="Selengut J.D."/>
            <person name="Sanka R."/>
            <person name="DePew J."/>
            <person name="Purushe J."/>
            <person name="Ahmed A."/>
            <person name="van der Linden H."/>
            <person name="Goris M.G.A."/>
            <person name="Hartskeerl R.A."/>
            <person name="Vinetz J.M."/>
            <person name="Sutton G.G."/>
            <person name="Nelson W.C."/>
            <person name="Fouts D.E."/>
        </authorList>
    </citation>
    <scope>NUCLEOTIDE SEQUENCE [LARGE SCALE GENOMIC DNA]</scope>
    <source>
        <strain evidence="2">BUT 6</strain>
    </source>
</reference>
<feature type="compositionally biased region" description="Polar residues" evidence="1">
    <location>
        <begin position="1"/>
        <end position="10"/>
    </location>
</feature>
<dbReference type="Proteomes" id="UP000014540">
    <property type="component" value="Unassembled WGS sequence"/>
</dbReference>
<proteinExistence type="predicted"/>
<organism evidence="2 3">
    <name type="scientific">Leptospira fainei serovar Hurstbridge str. BUT 6</name>
    <dbReference type="NCBI Taxonomy" id="1193011"/>
    <lineage>
        <taxon>Bacteria</taxon>
        <taxon>Pseudomonadati</taxon>
        <taxon>Spirochaetota</taxon>
        <taxon>Spirochaetia</taxon>
        <taxon>Leptospirales</taxon>
        <taxon>Leptospiraceae</taxon>
        <taxon>Leptospira</taxon>
    </lineage>
</organism>
<keyword evidence="3" id="KW-1185">Reference proteome</keyword>
<feature type="region of interest" description="Disordered" evidence="1">
    <location>
        <begin position="1"/>
        <end position="42"/>
    </location>
</feature>
<name>S3UVU6_9LEPT</name>
<comment type="caution">
    <text evidence="2">The sequence shown here is derived from an EMBL/GenBank/DDBJ whole genome shotgun (WGS) entry which is preliminary data.</text>
</comment>
<gene>
    <name evidence="2" type="ORF">LEP1GSC058_0266</name>
</gene>